<dbReference type="Gene3D" id="1.10.1130.10">
    <property type="entry name" value="Flavocytochrome C3, Chain A"/>
    <property type="match status" value="1"/>
</dbReference>
<dbReference type="Pfam" id="PF13435">
    <property type="entry name" value="Cytochrome_C554"/>
    <property type="match status" value="1"/>
</dbReference>
<evidence type="ECO:0000313" key="3">
    <source>
        <dbReference type="EMBL" id="QDU63040.1"/>
    </source>
</evidence>
<keyword evidence="4" id="KW-1185">Reference proteome</keyword>
<keyword evidence="1" id="KW-1133">Transmembrane helix</keyword>
<keyword evidence="1" id="KW-0812">Transmembrane</keyword>
<dbReference type="KEGG" id="knv:Pan216_39140"/>
<evidence type="ECO:0000259" key="2">
    <source>
        <dbReference type="Pfam" id="PF13435"/>
    </source>
</evidence>
<proteinExistence type="predicted"/>
<feature type="transmembrane region" description="Helical" evidence="1">
    <location>
        <begin position="25"/>
        <end position="44"/>
    </location>
</feature>
<reference evidence="3 4" key="1">
    <citation type="submission" date="2019-02" db="EMBL/GenBank/DDBJ databases">
        <title>Deep-cultivation of Planctomycetes and their phenomic and genomic characterization uncovers novel biology.</title>
        <authorList>
            <person name="Wiegand S."/>
            <person name="Jogler M."/>
            <person name="Boedeker C."/>
            <person name="Pinto D."/>
            <person name="Vollmers J."/>
            <person name="Rivas-Marin E."/>
            <person name="Kohn T."/>
            <person name="Peeters S.H."/>
            <person name="Heuer A."/>
            <person name="Rast P."/>
            <person name="Oberbeckmann S."/>
            <person name="Bunk B."/>
            <person name="Jeske O."/>
            <person name="Meyerdierks A."/>
            <person name="Storesund J.E."/>
            <person name="Kallscheuer N."/>
            <person name="Luecker S."/>
            <person name="Lage O.M."/>
            <person name="Pohl T."/>
            <person name="Merkel B.J."/>
            <person name="Hornburger P."/>
            <person name="Mueller R.-W."/>
            <person name="Bruemmer F."/>
            <person name="Labrenz M."/>
            <person name="Spormann A.M."/>
            <person name="Op den Camp H."/>
            <person name="Overmann J."/>
            <person name="Amann R."/>
            <person name="Jetten M.S.M."/>
            <person name="Mascher T."/>
            <person name="Medema M.H."/>
            <person name="Devos D.P."/>
            <person name="Kaster A.-K."/>
            <person name="Ovreas L."/>
            <person name="Rohde M."/>
            <person name="Galperin M.Y."/>
            <person name="Jogler C."/>
        </authorList>
    </citation>
    <scope>NUCLEOTIDE SEQUENCE [LARGE SCALE GENOMIC DNA]</scope>
    <source>
        <strain evidence="3 4">Pan216</strain>
    </source>
</reference>
<accession>A0A518B7T9</accession>
<evidence type="ECO:0000256" key="1">
    <source>
        <dbReference type="SAM" id="Phobius"/>
    </source>
</evidence>
<keyword evidence="1" id="KW-0472">Membrane</keyword>
<sequence length="506" mass="55201" precursor="true">MDESTSMYQDRASIERLASPAQGSLWRLLAALAVLGTGIAVVVGGHRVARSEVPAVESTPIPQFIGVDSCASASCHGDVGSAADSSCAYTTWASNDPHARAYQVLFNERSQQMLSRLGIAVDDTASPAYFQALREQRCLYCHGTATPSDGGVEPDEAIVSQGVGCEMCHGPARQWLLPHFQDPHWSDRGPAEKSRLGMVDMANLPLRVRTCTKCHVGASGMDVNHDLIAAGHPRLTFEAAAYHALWPKHWDYAEQRLADPGLPTQLWKIGQQQSAVAATELLHQRAQHAADGGTWPELAEYDCYACHHSLADQAWRKRRYESEGLTGGLPWNEWYTAMLPSLATGTASPQAHAALNSLKKLRNAMTKGDYPTPSAQQVADTSREALNRLQDWIASEAAAPVVTGELIAAVGESGPTSDLGTWDAMTQRYLALVALADGARVPLSDPVYEDLRKLRKLLTFPTVRESIDQKRRTIDYDSPATFEPRDVQQLLEKIESRLIANDANEP</sequence>
<name>A0A518B7T9_9BACT</name>
<dbReference type="SUPFAM" id="SSF48695">
    <property type="entry name" value="Multiheme cytochromes"/>
    <property type="match status" value="1"/>
</dbReference>
<dbReference type="EMBL" id="CP036279">
    <property type="protein sequence ID" value="QDU63040.1"/>
    <property type="molecule type" value="Genomic_DNA"/>
</dbReference>
<dbReference type="AlphaFoldDB" id="A0A518B7T9"/>
<dbReference type="InterPro" id="IPR023155">
    <property type="entry name" value="Cyt_c-552/4"/>
</dbReference>
<dbReference type="Proteomes" id="UP000317093">
    <property type="component" value="Chromosome"/>
</dbReference>
<gene>
    <name evidence="3" type="ORF">Pan216_39140</name>
</gene>
<evidence type="ECO:0000313" key="4">
    <source>
        <dbReference type="Proteomes" id="UP000317093"/>
    </source>
</evidence>
<feature type="domain" description="Cytochrome c-552/4" evidence="2">
    <location>
        <begin position="73"/>
        <end position="170"/>
    </location>
</feature>
<organism evidence="3 4">
    <name type="scientific">Kolteria novifilia</name>
    <dbReference type="NCBI Taxonomy" id="2527975"/>
    <lineage>
        <taxon>Bacteria</taxon>
        <taxon>Pseudomonadati</taxon>
        <taxon>Planctomycetota</taxon>
        <taxon>Planctomycetia</taxon>
        <taxon>Kolteriales</taxon>
        <taxon>Kolteriaceae</taxon>
        <taxon>Kolteria</taxon>
    </lineage>
</organism>
<dbReference type="InterPro" id="IPR036280">
    <property type="entry name" value="Multihaem_cyt_sf"/>
</dbReference>
<protein>
    <recommendedName>
        <fullName evidence="2">Cytochrome c-552/4 domain-containing protein</fullName>
    </recommendedName>
</protein>